<dbReference type="InterPro" id="IPR012349">
    <property type="entry name" value="Split_barrel_FMN-bd"/>
</dbReference>
<dbReference type="Pfam" id="PF04299">
    <property type="entry name" value="FMN_bind_2"/>
    <property type="match status" value="1"/>
</dbReference>
<accession>A0A811GCY5</accession>
<reference evidence="1 2" key="1">
    <citation type="submission" date="2020-02" db="EMBL/GenBank/DDBJ databases">
        <authorList>
            <person name="Chaudhuri R."/>
        </authorList>
    </citation>
    <scope>NUCLEOTIDE SEQUENCE [LARGE SCALE GENOMIC DNA]</scope>
    <source>
        <strain evidence="1">SFB21</strain>
    </source>
</reference>
<gene>
    <name evidence="1" type="primary">paiB</name>
    <name evidence="1" type="ORF">SFB21_2170</name>
</gene>
<dbReference type="Gene3D" id="2.30.110.10">
    <property type="entry name" value="Electron Transport, Fmn-binding Protein, Chain A"/>
    <property type="match status" value="1"/>
</dbReference>
<dbReference type="SUPFAM" id="SSF50475">
    <property type="entry name" value="FMN-binding split barrel"/>
    <property type="match status" value="1"/>
</dbReference>
<dbReference type="PANTHER" id="PTHR35802">
    <property type="entry name" value="PROTEASE SYNTHASE AND SPORULATION PROTEIN PAI 2"/>
    <property type="match status" value="1"/>
</dbReference>
<organism evidence="1 2">
    <name type="scientific">Acinetobacter bouvetii</name>
    <dbReference type="NCBI Taxonomy" id="202951"/>
    <lineage>
        <taxon>Bacteria</taxon>
        <taxon>Pseudomonadati</taxon>
        <taxon>Pseudomonadota</taxon>
        <taxon>Gammaproteobacteria</taxon>
        <taxon>Moraxellales</taxon>
        <taxon>Moraxellaceae</taxon>
        <taxon>Acinetobacter</taxon>
    </lineage>
</organism>
<dbReference type="PANTHER" id="PTHR35802:SF1">
    <property type="entry name" value="PROTEASE SYNTHASE AND SPORULATION PROTEIN PAI 2"/>
    <property type="match status" value="1"/>
</dbReference>
<dbReference type="AlphaFoldDB" id="A0A811GCY5"/>
<dbReference type="Proteomes" id="UP000489961">
    <property type="component" value="Unassembled WGS sequence"/>
</dbReference>
<keyword evidence="1" id="KW-0645">Protease</keyword>
<dbReference type="GO" id="GO:0006508">
    <property type="term" value="P:proteolysis"/>
    <property type="evidence" value="ECO:0007669"/>
    <property type="project" value="UniProtKB-KW"/>
</dbReference>
<dbReference type="PIRSF" id="PIRSF010372">
    <property type="entry name" value="PaiB"/>
    <property type="match status" value="1"/>
</dbReference>
<protein>
    <submittedName>
        <fullName evidence="1">Protease synthase and sporulation protein PAI 2</fullName>
    </submittedName>
</protein>
<sequence>MYLPPHFEERRLELLHDLMKKHPFGYVVTYSNGELDANHLPFEIVSDSGNFGKLLAHISRQNPLAEVLKNDADVLVIFRIDDVYISPNWYVGKFEHHKVVPTWNYVVIHAKGKARIIEDEKVLRGILARLTREHESNQDVPWKMTDAPSEFISERMKHIVGIQIEITDLVGKFKLSQNRNKNDILNVATALASKGKSDLSNLMLSISNVQET</sequence>
<dbReference type="GO" id="GO:0008233">
    <property type="term" value="F:peptidase activity"/>
    <property type="evidence" value="ECO:0007669"/>
    <property type="project" value="UniProtKB-KW"/>
</dbReference>
<comment type="caution">
    <text evidence="1">The sequence shown here is derived from an EMBL/GenBank/DDBJ whole genome shotgun (WGS) entry which is preliminary data.</text>
</comment>
<name>A0A811GCY5_9GAMM</name>
<dbReference type="RefSeq" id="WP_174560029.1">
    <property type="nucleotide sequence ID" value="NZ_CADDTS010000036.1"/>
</dbReference>
<evidence type="ECO:0000313" key="2">
    <source>
        <dbReference type="Proteomes" id="UP000489961"/>
    </source>
</evidence>
<dbReference type="EMBL" id="CADDTS010000036">
    <property type="protein sequence ID" value="CAB1217936.1"/>
    <property type="molecule type" value="Genomic_DNA"/>
</dbReference>
<proteinExistence type="predicted"/>
<evidence type="ECO:0000313" key="1">
    <source>
        <dbReference type="EMBL" id="CAB1217936.1"/>
    </source>
</evidence>
<dbReference type="InterPro" id="IPR007396">
    <property type="entry name" value="TR_PAI2-type"/>
</dbReference>
<keyword evidence="1" id="KW-0378">Hydrolase</keyword>